<keyword evidence="2" id="KW-1185">Reference proteome</keyword>
<dbReference type="RefSeq" id="WP_194290797.1">
    <property type="nucleotide sequence ID" value="NZ_WEGI01000004.1"/>
</dbReference>
<reference evidence="1 2" key="1">
    <citation type="submission" date="2019-10" db="EMBL/GenBank/DDBJ databases">
        <title>Nocardia macrotermitis sp. nov. and Nocardia aurantia sp. nov., isolated from the gut of fungus growing-termite Macrotermes natalensis.</title>
        <authorList>
            <person name="Benndorf R."/>
            <person name="Schwitalla J."/>
            <person name="Martin K."/>
            <person name="De Beer W."/>
            <person name="Kaster A.-K."/>
            <person name="Vollmers J."/>
            <person name="Poulsen M."/>
            <person name="Beemelmanns C."/>
        </authorList>
    </citation>
    <scope>NUCLEOTIDE SEQUENCE [LARGE SCALE GENOMIC DNA]</scope>
    <source>
        <strain evidence="1 2">RB56</strain>
    </source>
</reference>
<gene>
    <name evidence="1" type="ORF">NRB56_20900</name>
</gene>
<dbReference type="Proteomes" id="UP000431401">
    <property type="component" value="Unassembled WGS sequence"/>
</dbReference>
<comment type="caution">
    <text evidence="1">The sequence shown here is derived from an EMBL/GenBank/DDBJ whole genome shotgun (WGS) entry which is preliminary data.</text>
</comment>
<evidence type="ECO:0008006" key="3">
    <source>
        <dbReference type="Google" id="ProtNLM"/>
    </source>
</evidence>
<dbReference type="AlphaFoldDB" id="A0A7K0DLG7"/>
<protein>
    <recommendedName>
        <fullName evidence="3">DUF4254 domain-containing protein</fullName>
    </recommendedName>
</protein>
<organism evidence="1 2">
    <name type="scientific">Nocardia aurantia</name>
    <dbReference type="NCBI Taxonomy" id="2585199"/>
    <lineage>
        <taxon>Bacteria</taxon>
        <taxon>Bacillati</taxon>
        <taxon>Actinomycetota</taxon>
        <taxon>Actinomycetes</taxon>
        <taxon>Mycobacteriales</taxon>
        <taxon>Nocardiaceae</taxon>
        <taxon>Nocardia</taxon>
    </lineage>
</organism>
<accession>A0A7K0DLG7</accession>
<proteinExistence type="predicted"/>
<name>A0A7K0DLG7_9NOCA</name>
<sequence length="161" mass="17672">MYVSHTDAGDLWPGGNALTLPDWHELLAAFCGHIGDQPDDHPVTRWAHALALVHLTAREQPLRDDEFDWDRAELVARIDDWVARHSDRPAPTSLGGAIDGMAAAQVRATWLLRNADDVADDEVHAAWFLLASLADGWTDLVAETLGHAGAWRGRSLLDDAL</sequence>
<dbReference type="EMBL" id="WEGI01000004">
    <property type="protein sequence ID" value="MQY26519.1"/>
    <property type="molecule type" value="Genomic_DNA"/>
</dbReference>
<evidence type="ECO:0000313" key="1">
    <source>
        <dbReference type="EMBL" id="MQY26519.1"/>
    </source>
</evidence>
<evidence type="ECO:0000313" key="2">
    <source>
        <dbReference type="Proteomes" id="UP000431401"/>
    </source>
</evidence>